<proteinExistence type="predicted"/>
<protein>
    <recommendedName>
        <fullName evidence="2">Response regulatory domain-containing protein</fullName>
    </recommendedName>
</protein>
<accession>A0A0C4YFU5</accession>
<evidence type="ECO:0000256" key="1">
    <source>
        <dbReference type="PROSITE-ProRule" id="PRU00169"/>
    </source>
</evidence>
<dbReference type="RefSeq" id="WP_043352642.1">
    <property type="nucleotide sequence ID" value="NZ_CP010537.1"/>
</dbReference>
<dbReference type="PROSITE" id="PS50110">
    <property type="entry name" value="RESPONSE_REGULATORY"/>
    <property type="match status" value="1"/>
</dbReference>
<dbReference type="SUPFAM" id="SSF52172">
    <property type="entry name" value="CheY-like"/>
    <property type="match status" value="1"/>
</dbReference>
<dbReference type="Proteomes" id="UP000031843">
    <property type="component" value="Chromosome secondary"/>
</dbReference>
<evidence type="ECO:0000259" key="2">
    <source>
        <dbReference type="PROSITE" id="PS50110"/>
    </source>
</evidence>
<organism evidence="3 4">
    <name type="scientific">Cupriavidus basilensis</name>
    <dbReference type="NCBI Taxonomy" id="68895"/>
    <lineage>
        <taxon>Bacteria</taxon>
        <taxon>Pseudomonadati</taxon>
        <taxon>Pseudomonadota</taxon>
        <taxon>Betaproteobacteria</taxon>
        <taxon>Burkholderiales</taxon>
        <taxon>Burkholderiaceae</taxon>
        <taxon>Cupriavidus</taxon>
    </lineage>
</organism>
<reference evidence="3 4" key="1">
    <citation type="journal article" date="2015" name="Genome Announc.">
        <title>Complete Genome Sequence of Cupriavidus basilensis 4G11, Isolated from the Oak Ridge Field Research Center Site.</title>
        <authorList>
            <person name="Ray J."/>
            <person name="Waters R.J."/>
            <person name="Skerker J.M."/>
            <person name="Kuehl J.V."/>
            <person name="Price M.N."/>
            <person name="Huang J."/>
            <person name="Chakraborty R."/>
            <person name="Arkin A.P."/>
            <person name="Deutschbauer A."/>
        </authorList>
    </citation>
    <scope>NUCLEOTIDE SEQUENCE [LARGE SCALE GENOMIC DNA]</scope>
    <source>
        <strain evidence="3">4G11</strain>
    </source>
</reference>
<name>A0A0C4YFU5_9BURK</name>
<dbReference type="EMBL" id="CP010537">
    <property type="protein sequence ID" value="AJG21605.1"/>
    <property type="molecule type" value="Genomic_DNA"/>
</dbReference>
<dbReference type="InterPro" id="IPR011006">
    <property type="entry name" value="CheY-like_superfamily"/>
</dbReference>
<feature type="modified residue" description="4-aspartylphosphate" evidence="1">
    <location>
        <position position="56"/>
    </location>
</feature>
<dbReference type="STRING" id="68895.RR42_s0007"/>
<dbReference type="KEGG" id="cbw:RR42_s0007"/>
<sequence>MTTLLLAHNMMLRRGVLRHLRELAALAPVLSQTPEWLLEATPAELPPGPVDFALLDCSGTDTDAFRLLDALHSRLAPRRWLVMCETLDPEFARYAAGLGASGCLPVPASPEQTRAAVALVRAGGQCFPRRAFAMPPPSPIGSGGSTARG</sequence>
<dbReference type="OrthoDB" id="8970428at2"/>
<feature type="domain" description="Response regulatory" evidence="2">
    <location>
        <begin position="2"/>
        <end position="121"/>
    </location>
</feature>
<keyword evidence="4" id="KW-1185">Reference proteome</keyword>
<keyword evidence="1" id="KW-0597">Phosphoprotein</keyword>
<dbReference type="InterPro" id="IPR001789">
    <property type="entry name" value="Sig_transdc_resp-reg_receiver"/>
</dbReference>
<dbReference type="AlphaFoldDB" id="A0A0C4YFU5"/>
<gene>
    <name evidence="3" type="ORF">RR42_s0007</name>
</gene>
<dbReference type="GO" id="GO:0000160">
    <property type="term" value="P:phosphorelay signal transduction system"/>
    <property type="evidence" value="ECO:0007669"/>
    <property type="project" value="InterPro"/>
</dbReference>
<dbReference type="Gene3D" id="3.40.50.2300">
    <property type="match status" value="1"/>
</dbReference>
<evidence type="ECO:0000313" key="3">
    <source>
        <dbReference type="EMBL" id="AJG21605.1"/>
    </source>
</evidence>
<evidence type="ECO:0000313" key="4">
    <source>
        <dbReference type="Proteomes" id="UP000031843"/>
    </source>
</evidence>